<dbReference type="AlphaFoldDB" id="A0A518DM69"/>
<feature type="transmembrane region" description="Helical" evidence="1">
    <location>
        <begin position="30"/>
        <end position="49"/>
    </location>
</feature>
<keyword evidence="1" id="KW-1133">Transmembrane helix</keyword>
<keyword evidence="1" id="KW-0812">Transmembrane</keyword>
<keyword evidence="4" id="KW-1185">Reference proteome</keyword>
<sequence>MNVFRQGQFVFPCSRPSRPGARLRRQGGKVLVMFAIVLPALLGVVGLSFDTGLILTERRHTQHAADAAATAAAMDLQLGKTSDEAIATAQAWVQQELGMDDAQVTVNIPPLAGDYAGDSDAVEVLVTRNRRAYIMPILGSAAQNSYQVRATAALEDATSPLVVVVLDPSPAETQLPVVPLVLPNPLAILGGLEVEGLGSARIDGAVAVNCQWGGVDENNQLAGLDYPPPFGATCTPLLPLTGLRARDIRVVGGVNNADDFRHFLPDQPSPLHANRLPTPDPLIGMPAPTVSADPTNVNSTLRGGVSVLSLSVLGLGPTVRLYPGVYEWIDIVLGKVVFEPGVYIIRGKHPVTGVSLGILGGQVTAEGVMFYITDSAGYDAAGGSPDGNDGETEPAEPVLTTIPPSVIVTGELLGSRFTPLNSPDSPFDGMLLYQRRQDRRPIVMVTQDLLGSRVMQGRIYAKWANTTLVTNGDVELSIAAGSVRILTLATSDFTPSHPFPAAKDVYLVE</sequence>
<dbReference type="EMBL" id="CP036433">
    <property type="protein sequence ID" value="QDU92936.1"/>
    <property type="molecule type" value="Genomic_DNA"/>
</dbReference>
<dbReference type="InterPro" id="IPR028087">
    <property type="entry name" value="Tad_N"/>
</dbReference>
<reference evidence="3 4" key="1">
    <citation type="submission" date="2019-02" db="EMBL/GenBank/DDBJ databases">
        <title>Deep-cultivation of Planctomycetes and their phenomic and genomic characterization uncovers novel biology.</title>
        <authorList>
            <person name="Wiegand S."/>
            <person name="Jogler M."/>
            <person name="Boedeker C."/>
            <person name="Pinto D."/>
            <person name="Vollmers J."/>
            <person name="Rivas-Marin E."/>
            <person name="Kohn T."/>
            <person name="Peeters S.H."/>
            <person name="Heuer A."/>
            <person name="Rast P."/>
            <person name="Oberbeckmann S."/>
            <person name="Bunk B."/>
            <person name="Jeske O."/>
            <person name="Meyerdierks A."/>
            <person name="Storesund J.E."/>
            <person name="Kallscheuer N."/>
            <person name="Luecker S."/>
            <person name="Lage O.M."/>
            <person name="Pohl T."/>
            <person name="Merkel B.J."/>
            <person name="Hornburger P."/>
            <person name="Mueller R.-W."/>
            <person name="Bruemmer F."/>
            <person name="Labrenz M."/>
            <person name="Spormann A.M."/>
            <person name="Op den Camp H."/>
            <person name="Overmann J."/>
            <person name="Amann R."/>
            <person name="Jetten M.S.M."/>
            <person name="Mascher T."/>
            <person name="Medema M.H."/>
            <person name="Devos D.P."/>
            <person name="Kaster A.-K."/>
            <person name="Ovreas L."/>
            <person name="Rohde M."/>
            <person name="Galperin M.Y."/>
            <person name="Jogler C."/>
        </authorList>
    </citation>
    <scope>NUCLEOTIDE SEQUENCE [LARGE SCALE GENOMIC DNA]</scope>
    <source>
        <strain evidence="3 4">Pla85_3_4</strain>
    </source>
</reference>
<keyword evidence="1" id="KW-0472">Membrane</keyword>
<evidence type="ECO:0000313" key="3">
    <source>
        <dbReference type="EMBL" id="QDU92936.1"/>
    </source>
</evidence>
<gene>
    <name evidence="3" type="ORF">Pla8534_07090</name>
</gene>
<dbReference type="KEGG" id="lcre:Pla8534_07090"/>
<evidence type="ECO:0000256" key="1">
    <source>
        <dbReference type="SAM" id="Phobius"/>
    </source>
</evidence>
<protein>
    <recommendedName>
        <fullName evidence="2">Putative Flp pilus-assembly TadG-like N-terminal domain-containing protein</fullName>
    </recommendedName>
</protein>
<feature type="domain" description="Putative Flp pilus-assembly TadG-like N-terminal" evidence="2">
    <location>
        <begin position="28"/>
        <end position="75"/>
    </location>
</feature>
<dbReference type="RefSeq" id="WP_145049309.1">
    <property type="nucleotide sequence ID" value="NZ_CP036433.1"/>
</dbReference>
<evidence type="ECO:0000313" key="4">
    <source>
        <dbReference type="Proteomes" id="UP000317648"/>
    </source>
</evidence>
<dbReference type="Pfam" id="PF13400">
    <property type="entry name" value="Tad"/>
    <property type="match status" value="1"/>
</dbReference>
<organism evidence="3 4">
    <name type="scientific">Lignipirellula cremea</name>
    <dbReference type="NCBI Taxonomy" id="2528010"/>
    <lineage>
        <taxon>Bacteria</taxon>
        <taxon>Pseudomonadati</taxon>
        <taxon>Planctomycetota</taxon>
        <taxon>Planctomycetia</taxon>
        <taxon>Pirellulales</taxon>
        <taxon>Pirellulaceae</taxon>
        <taxon>Lignipirellula</taxon>
    </lineage>
</organism>
<dbReference type="Proteomes" id="UP000317648">
    <property type="component" value="Chromosome"/>
</dbReference>
<accession>A0A518DM69</accession>
<name>A0A518DM69_9BACT</name>
<evidence type="ECO:0000259" key="2">
    <source>
        <dbReference type="Pfam" id="PF13400"/>
    </source>
</evidence>
<dbReference type="OrthoDB" id="260382at2"/>
<proteinExistence type="predicted"/>